<evidence type="ECO:0000256" key="4">
    <source>
        <dbReference type="ARBA" id="ARBA00022519"/>
    </source>
</evidence>
<evidence type="ECO:0000256" key="7">
    <source>
        <dbReference type="ARBA" id="ARBA00023136"/>
    </source>
</evidence>
<accession>A0A1F5P0L1</accession>
<evidence type="ECO:0000313" key="9">
    <source>
        <dbReference type="EMBL" id="OGE83412.1"/>
    </source>
</evidence>
<feature type="transmembrane region" description="Helical" evidence="8">
    <location>
        <begin position="190"/>
        <end position="207"/>
    </location>
</feature>
<dbReference type="Pfam" id="PF03222">
    <property type="entry name" value="Trp_Tyr_perm"/>
    <property type="match status" value="1"/>
</dbReference>
<protein>
    <recommendedName>
        <fullName evidence="11">Amino acid transporter transmembrane domain-containing protein</fullName>
    </recommendedName>
</protein>
<evidence type="ECO:0000256" key="8">
    <source>
        <dbReference type="SAM" id="Phobius"/>
    </source>
</evidence>
<feature type="transmembrane region" description="Helical" evidence="8">
    <location>
        <begin position="20"/>
        <end position="43"/>
    </location>
</feature>
<comment type="caution">
    <text evidence="9">The sequence shown here is derived from an EMBL/GenBank/DDBJ whole genome shotgun (WGS) entry which is preliminary data.</text>
</comment>
<feature type="transmembrane region" description="Helical" evidence="8">
    <location>
        <begin position="93"/>
        <end position="116"/>
    </location>
</feature>
<dbReference type="GO" id="GO:0005886">
    <property type="term" value="C:plasma membrane"/>
    <property type="evidence" value="ECO:0007669"/>
    <property type="project" value="UniProtKB-SubCell"/>
</dbReference>
<feature type="transmembrane region" description="Helical" evidence="8">
    <location>
        <begin position="49"/>
        <end position="72"/>
    </location>
</feature>
<gene>
    <name evidence="9" type="ORF">A2846_01405</name>
</gene>
<feature type="transmembrane region" description="Helical" evidence="8">
    <location>
        <begin position="268"/>
        <end position="290"/>
    </location>
</feature>
<evidence type="ECO:0000256" key="6">
    <source>
        <dbReference type="ARBA" id="ARBA00022989"/>
    </source>
</evidence>
<sequence length="384" mass="41802">MSKIIQKLLMDRARELYRELFMPAGLMAALIIGAGVFSLPYIFSVSGVWLGFAYLAVFALVFSAIHLMYADVIKHTPGDHRFVGYAKIHLGRWGFGLSLLTTLVGIILVLLIYLVLSVNFTKAILPALNEQYVFLGFWGIFSATVILGIERVAKLDMFLTALKLLIIVVVFALGVSQFDLNNFTPNPSAVALPFSAVLFSLSGRSAISSIREHLKKNKISDRKMSAAMVLGTFVPAILYALFVVGVLGISGSGVTADSIAGIASAFHWGGAVIAFLAMLSLWTAYTFLGFEADNILIRDLKVPVFWSGIVIVLAPVVLYFLGFDNFLKLIGISGGVLLAIESIMVAAMWRKVAKPKPLLYWAAYGIMLVFMVGGTYEIISLLPV</sequence>
<dbReference type="PANTHER" id="PTHR42770:SF7">
    <property type="entry name" value="MEMBRANE PROTEIN"/>
    <property type="match status" value="1"/>
</dbReference>
<keyword evidence="3" id="KW-1003">Cell membrane</keyword>
<feature type="transmembrane region" description="Helical" evidence="8">
    <location>
        <begin position="161"/>
        <end position="178"/>
    </location>
</feature>
<feature type="transmembrane region" description="Helical" evidence="8">
    <location>
        <begin position="227"/>
        <end position="248"/>
    </location>
</feature>
<keyword evidence="2" id="KW-0813">Transport</keyword>
<feature type="transmembrane region" description="Helical" evidence="8">
    <location>
        <begin position="131"/>
        <end position="149"/>
    </location>
</feature>
<comment type="subcellular location">
    <subcellularLocation>
        <location evidence="1">Cell inner membrane</location>
        <topology evidence="1">Multi-pass membrane protein</topology>
    </subcellularLocation>
</comment>
<keyword evidence="7 8" id="KW-0472">Membrane</keyword>
<keyword evidence="4" id="KW-0997">Cell inner membrane</keyword>
<feature type="transmembrane region" description="Helical" evidence="8">
    <location>
        <begin position="358"/>
        <end position="379"/>
    </location>
</feature>
<name>A0A1F5P0L1_9BACT</name>
<dbReference type="PANTHER" id="PTHR42770">
    <property type="entry name" value="AMINO ACID TRANSPORTER-RELATED"/>
    <property type="match status" value="1"/>
</dbReference>
<dbReference type="Proteomes" id="UP000176339">
    <property type="component" value="Unassembled WGS sequence"/>
</dbReference>
<feature type="transmembrane region" description="Helical" evidence="8">
    <location>
        <begin position="302"/>
        <end position="323"/>
    </location>
</feature>
<reference evidence="9 10" key="1">
    <citation type="journal article" date="2016" name="Nat. Commun.">
        <title>Thousands of microbial genomes shed light on interconnected biogeochemical processes in an aquifer system.</title>
        <authorList>
            <person name="Anantharaman K."/>
            <person name="Brown C.T."/>
            <person name="Hug L.A."/>
            <person name="Sharon I."/>
            <person name="Castelle C.J."/>
            <person name="Probst A.J."/>
            <person name="Thomas B.C."/>
            <person name="Singh A."/>
            <person name="Wilkins M.J."/>
            <person name="Karaoz U."/>
            <person name="Brodie E.L."/>
            <person name="Williams K.H."/>
            <person name="Hubbard S.S."/>
            <person name="Banfield J.F."/>
        </authorList>
    </citation>
    <scope>NUCLEOTIDE SEQUENCE [LARGE SCALE GENOMIC DNA]</scope>
</reference>
<organism evidence="9 10">
    <name type="scientific">Candidatus Doudnabacteria bacterium RIFCSPHIGHO2_01_FULL_49_9</name>
    <dbReference type="NCBI Taxonomy" id="1817827"/>
    <lineage>
        <taxon>Bacteria</taxon>
        <taxon>Candidatus Doudnaibacteriota</taxon>
    </lineage>
</organism>
<evidence type="ECO:0000256" key="3">
    <source>
        <dbReference type="ARBA" id="ARBA00022475"/>
    </source>
</evidence>
<dbReference type="EMBL" id="MFEN01000043">
    <property type="protein sequence ID" value="OGE83412.1"/>
    <property type="molecule type" value="Genomic_DNA"/>
</dbReference>
<keyword evidence="6 8" id="KW-1133">Transmembrane helix</keyword>
<evidence type="ECO:0000256" key="1">
    <source>
        <dbReference type="ARBA" id="ARBA00004429"/>
    </source>
</evidence>
<dbReference type="GO" id="GO:0003333">
    <property type="term" value="P:amino acid transmembrane transport"/>
    <property type="evidence" value="ECO:0007669"/>
    <property type="project" value="InterPro"/>
</dbReference>
<dbReference type="Gene3D" id="1.20.1740.10">
    <property type="entry name" value="Amino acid/polyamine transporter I"/>
    <property type="match status" value="1"/>
</dbReference>
<dbReference type="AlphaFoldDB" id="A0A1F5P0L1"/>
<feature type="transmembrane region" description="Helical" evidence="8">
    <location>
        <begin position="329"/>
        <end position="349"/>
    </location>
</feature>
<dbReference type="InterPro" id="IPR018227">
    <property type="entry name" value="Amino_acid_transport_2"/>
</dbReference>
<evidence type="ECO:0008006" key="11">
    <source>
        <dbReference type="Google" id="ProtNLM"/>
    </source>
</evidence>
<keyword evidence="5 8" id="KW-0812">Transmembrane</keyword>
<proteinExistence type="predicted"/>
<evidence type="ECO:0000313" key="10">
    <source>
        <dbReference type="Proteomes" id="UP000176339"/>
    </source>
</evidence>
<dbReference type="InterPro" id="IPR050367">
    <property type="entry name" value="APC_superfamily"/>
</dbReference>
<evidence type="ECO:0000256" key="5">
    <source>
        <dbReference type="ARBA" id="ARBA00022692"/>
    </source>
</evidence>
<evidence type="ECO:0000256" key="2">
    <source>
        <dbReference type="ARBA" id="ARBA00022448"/>
    </source>
</evidence>